<protein>
    <submittedName>
        <fullName evidence="2">Uncharacterized protein</fullName>
    </submittedName>
</protein>
<dbReference type="RefSeq" id="WP_027845899.1">
    <property type="nucleotide sequence ID" value="NZ_LMTZ01000148.1"/>
</dbReference>
<dbReference type="AlphaFoldDB" id="A0A0V7ZE23"/>
<comment type="caution">
    <text evidence="2">The sequence shown here is derived from an EMBL/GenBank/DDBJ whole genome shotgun (WGS) entry which is preliminary data.</text>
</comment>
<dbReference type="EMBL" id="LMTZ01000148">
    <property type="protein sequence ID" value="KST62872.1"/>
    <property type="molecule type" value="Genomic_DNA"/>
</dbReference>
<evidence type="ECO:0000313" key="3">
    <source>
        <dbReference type="EMBL" id="KST62872.1"/>
    </source>
</evidence>
<dbReference type="Proteomes" id="UP000053372">
    <property type="component" value="Unassembled WGS sequence"/>
</dbReference>
<keyword evidence="4" id="KW-1185">Reference proteome</keyword>
<dbReference type="EMBL" id="LMTZ01000149">
    <property type="protein sequence ID" value="KST62820.1"/>
    <property type="molecule type" value="Genomic_DNA"/>
</dbReference>
<proteinExistence type="predicted"/>
<evidence type="ECO:0000313" key="2">
    <source>
        <dbReference type="EMBL" id="KST62820.1"/>
    </source>
</evidence>
<reference evidence="2 4" key="1">
    <citation type="journal article" date="2015" name="Genome Announc.">
        <title>Draft Genome of the Euendolithic (true boring) Cyanobacterium Mastigocoleus testarum strain BC008.</title>
        <authorList>
            <person name="Guida B.S."/>
            <person name="Garcia-Pichel F."/>
        </authorList>
    </citation>
    <scope>NUCLEOTIDE SEQUENCE [LARGE SCALE GENOMIC DNA]</scope>
    <source>
        <strain evidence="2 4">BC008</strain>
    </source>
</reference>
<evidence type="ECO:0000256" key="1">
    <source>
        <dbReference type="SAM" id="Phobius"/>
    </source>
</evidence>
<keyword evidence="1" id="KW-0812">Transmembrane</keyword>
<organism evidence="2 4">
    <name type="scientific">Mastigocoleus testarum BC008</name>
    <dbReference type="NCBI Taxonomy" id="371196"/>
    <lineage>
        <taxon>Bacteria</taxon>
        <taxon>Bacillati</taxon>
        <taxon>Cyanobacteriota</taxon>
        <taxon>Cyanophyceae</taxon>
        <taxon>Nostocales</taxon>
        <taxon>Hapalosiphonaceae</taxon>
        <taxon>Mastigocoleus</taxon>
    </lineage>
</organism>
<keyword evidence="1" id="KW-1133">Transmembrane helix</keyword>
<sequence length="74" mass="8601">MLEIGWFSTKLFFKGKMLRDPIYFFQQIGIGFSISLLLLMWLSQTSIPFWGTIAISSFIPGSMMPFLLKDFKIK</sequence>
<dbReference type="OrthoDB" id="517039at2"/>
<feature type="transmembrane region" description="Helical" evidence="1">
    <location>
        <begin position="47"/>
        <end position="68"/>
    </location>
</feature>
<feature type="transmembrane region" description="Helical" evidence="1">
    <location>
        <begin position="21"/>
        <end position="41"/>
    </location>
</feature>
<keyword evidence="1" id="KW-0472">Membrane</keyword>
<evidence type="ECO:0000313" key="4">
    <source>
        <dbReference type="Proteomes" id="UP000053372"/>
    </source>
</evidence>
<gene>
    <name evidence="2" type="ORF">BC008_10865</name>
    <name evidence="3" type="ORF">BC008_11150</name>
</gene>
<accession>A0A0V7ZE23</accession>
<name>A0A0V7ZE23_9CYAN</name>